<evidence type="ECO:0000313" key="4">
    <source>
        <dbReference type="Proteomes" id="UP000552700"/>
    </source>
</evidence>
<organism evidence="3 4">
    <name type="scientific">Sphingobium subterraneum</name>
    <dbReference type="NCBI Taxonomy" id="627688"/>
    <lineage>
        <taxon>Bacteria</taxon>
        <taxon>Pseudomonadati</taxon>
        <taxon>Pseudomonadota</taxon>
        <taxon>Alphaproteobacteria</taxon>
        <taxon>Sphingomonadales</taxon>
        <taxon>Sphingomonadaceae</taxon>
        <taxon>Sphingobium</taxon>
    </lineage>
</organism>
<feature type="domain" description="Right handed beta helix" evidence="2">
    <location>
        <begin position="107"/>
        <end position="238"/>
    </location>
</feature>
<accession>A0A841J0V9</accession>
<name>A0A841J0V9_9SPHN</name>
<evidence type="ECO:0000256" key="1">
    <source>
        <dbReference type="SAM" id="SignalP"/>
    </source>
</evidence>
<feature type="signal peptide" evidence="1">
    <location>
        <begin position="1"/>
        <end position="20"/>
    </location>
</feature>
<dbReference type="EMBL" id="JACIJP010000001">
    <property type="protein sequence ID" value="MBB6123156.1"/>
    <property type="molecule type" value="Genomic_DNA"/>
</dbReference>
<dbReference type="Pfam" id="PF13229">
    <property type="entry name" value="Beta_helix"/>
    <property type="match status" value="1"/>
</dbReference>
<dbReference type="RefSeq" id="WP_184077842.1">
    <property type="nucleotide sequence ID" value="NZ_JACIJP010000001.1"/>
</dbReference>
<dbReference type="InterPro" id="IPR039448">
    <property type="entry name" value="Beta_helix"/>
</dbReference>
<protein>
    <recommendedName>
        <fullName evidence="2">Right handed beta helix domain-containing protein</fullName>
    </recommendedName>
</protein>
<dbReference type="SUPFAM" id="SSF51126">
    <property type="entry name" value="Pectin lyase-like"/>
    <property type="match status" value="1"/>
</dbReference>
<dbReference type="Gene3D" id="2.160.20.10">
    <property type="entry name" value="Single-stranded right-handed beta-helix, Pectin lyase-like"/>
    <property type="match status" value="1"/>
</dbReference>
<gene>
    <name evidence="3" type="ORF">FHS92_000863</name>
</gene>
<evidence type="ECO:0000313" key="3">
    <source>
        <dbReference type="EMBL" id="MBB6123156.1"/>
    </source>
</evidence>
<keyword evidence="1" id="KW-0732">Signal</keyword>
<dbReference type="InterPro" id="IPR011050">
    <property type="entry name" value="Pectin_lyase_fold/virulence"/>
</dbReference>
<dbReference type="Proteomes" id="UP000552700">
    <property type="component" value="Unassembled WGS sequence"/>
</dbReference>
<dbReference type="AlphaFoldDB" id="A0A841J0V9"/>
<sequence length="312" mass="33012">MRFVSIFLLSAGALGAAALAQTGPEPFVVVEQGRSFVQLADAVAAIGAGQGTISIAPGSYRQCAVQAAGAIAYRAAQSGTVIFDGAICEGKATLVLRGRAAQVEGIVFQNLRVPDGNGAGIRLEKGDLTVSNALFRNSEEGILTADDPSGRIVIDRSTFQHLGRCDRDLSCAHSIYIGHYGSLTVTRSRFEKGNGGHYVKARTPRVEISDNSFDDSAGHLTNYMIDLPNGASGSIVGNEMVQGRDKDNYSVFITVAAEGREHDSSGLVVRGNSARFVPGLERASTFVANWTDDVVVQADNRLAPGIRPADRR</sequence>
<keyword evidence="4" id="KW-1185">Reference proteome</keyword>
<evidence type="ECO:0000259" key="2">
    <source>
        <dbReference type="Pfam" id="PF13229"/>
    </source>
</evidence>
<comment type="caution">
    <text evidence="3">The sequence shown here is derived from an EMBL/GenBank/DDBJ whole genome shotgun (WGS) entry which is preliminary data.</text>
</comment>
<feature type="chain" id="PRO_5032382643" description="Right handed beta helix domain-containing protein" evidence="1">
    <location>
        <begin position="21"/>
        <end position="312"/>
    </location>
</feature>
<reference evidence="3 4" key="1">
    <citation type="submission" date="2020-08" db="EMBL/GenBank/DDBJ databases">
        <title>Genomic Encyclopedia of Type Strains, Phase IV (KMG-IV): sequencing the most valuable type-strain genomes for metagenomic binning, comparative biology and taxonomic classification.</title>
        <authorList>
            <person name="Goeker M."/>
        </authorList>
    </citation>
    <scope>NUCLEOTIDE SEQUENCE [LARGE SCALE GENOMIC DNA]</scope>
    <source>
        <strain evidence="3 4">DSM 102255</strain>
    </source>
</reference>
<dbReference type="InterPro" id="IPR012334">
    <property type="entry name" value="Pectin_lyas_fold"/>
</dbReference>
<proteinExistence type="predicted"/>